<dbReference type="EMBL" id="HBUF01114771">
    <property type="protein sequence ID" value="CAG6640981.1"/>
    <property type="molecule type" value="Transcribed_RNA"/>
</dbReference>
<protein>
    <submittedName>
        <fullName evidence="1">Uncharacterized protein</fullName>
    </submittedName>
</protein>
<name>A0A8D8U309_9HEMI</name>
<dbReference type="EMBL" id="HBUF01114769">
    <property type="protein sequence ID" value="CAG6640971.1"/>
    <property type="molecule type" value="Transcribed_RNA"/>
</dbReference>
<evidence type="ECO:0000313" key="1">
    <source>
        <dbReference type="EMBL" id="CAG6697441.1"/>
    </source>
</evidence>
<reference evidence="1" key="1">
    <citation type="submission" date="2021-05" db="EMBL/GenBank/DDBJ databases">
        <authorList>
            <person name="Alioto T."/>
            <person name="Alioto T."/>
            <person name="Gomez Garrido J."/>
        </authorList>
    </citation>
    <scope>NUCLEOTIDE SEQUENCE</scope>
</reference>
<accession>A0A8D8U309</accession>
<dbReference type="EMBL" id="HBUF01114773">
    <property type="protein sequence ID" value="CAG6640991.1"/>
    <property type="molecule type" value="Transcribed_RNA"/>
</dbReference>
<dbReference type="EMBL" id="HBUF01333342">
    <property type="protein sequence ID" value="CAG6697438.1"/>
    <property type="molecule type" value="Transcribed_RNA"/>
</dbReference>
<dbReference type="EMBL" id="HBUF01114770">
    <property type="protein sequence ID" value="CAG6640976.1"/>
    <property type="molecule type" value="Transcribed_RNA"/>
</dbReference>
<dbReference type="EMBL" id="HBUF01333343">
    <property type="protein sequence ID" value="CAG6697441.1"/>
    <property type="molecule type" value="Transcribed_RNA"/>
</dbReference>
<dbReference type="EMBL" id="HBUF01333344">
    <property type="protein sequence ID" value="CAG6697444.1"/>
    <property type="molecule type" value="Transcribed_RNA"/>
</dbReference>
<dbReference type="AlphaFoldDB" id="A0A8D8U309"/>
<sequence>MSVSEFPLFCILYTCWDVIFSNLFLAPFNLVSGTIRILRELGSDLLDPYRNQQVDSLDLKVSSFVNVDSNFLAKSTPMSRVLLNQPMETILFSSNTNSSKLAK</sequence>
<organism evidence="1">
    <name type="scientific">Cacopsylla melanoneura</name>
    <dbReference type="NCBI Taxonomy" id="428564"/>
    <lineage>
        <taxon>Eukaryota</taxon>
        <taxon>Metazoa</taxon>
        <taxon>Ecdysozoa</taxon>
        <taxon>Arthropoda</taxon>
        <taxon>Hexapoda</taxon>
        <taxon>Insecta</taxon>
        <taxon>Pterygota</taxon>
        <taxon>Neoptera</taxon>
        <taxon>Paraneoptera</taxon>
        <taxon>Hemiptera</taxon>
        <taxon>Sternorrhyncha</taxon>
        <taxon>Psylloidea</taxon>
        <taxon>Psyllidae</taxon>
        <taxon>Psyllinae</taxon>
        <taxon>Cacopsylla</taxon>
    </lineage>
</organism>
<proteinExistence type="predicted"/>
<dbReference type="EMBL" id="HBUF01114772">
    <property type="protein sequence ID" value="CAG6640986.1"/>
    <property type="molecule type" value="Transcribed_RNA"/>
</dbReference>